<dbReference type="PANTHER" id="PTHR11629">
    <property type="entry name" value="VACUOLAR PROTON ATPASES"/>
    <property type="match status" value="1"/>
</dbReference>
<keyword evidence="10" id="KW-1185">Reference proteome</keyword>
<dbReference type="GO" id="GO:0051117">
    <property type="term" value="F:ATPase binding"/>
    <property type="evidence" value="ECO:0007669"/>
    <property type="project" value="TreeGrafter"/>
</dbReference>
<dbReference type="PANTHER" id="PTHR11629:SF63">
    <property type="entry name" value="V-TYPE PROTON ATPASE SUBUNIT A"/>
    <property type="match status" value="1"/>
</dbReference>
<comment type="similarity">
    <text evidence="2 8">Belongs to the V-ATPase 116 kDa subunit family.</text>
</comment>
<dbReference type="Proteomes" id="UP000054560">
    <property type="component" value="Unassembled WGS sequence"/>
</dbReference>
<dbReference type="Pfam" id="PF01496">
    <property type="entry name" value="V_ATPase_I"/>
    <property type="match status" value="1"/>
</dbReference>
<keyword evidence="3 8" id="KW-0813">Transport</keyword>
<dbReference type="AlphaFoldDB" id="A0A0L0G301"/>
<keyword evidence="6 8" id="KW-0406">Ion transport</keyword>
<dbReference type="GO" id="GO:0007035">
    <property type="term" value="P:vacuolar acidification"/>
    <property type="evidence" value="ECO:0007669"/>
    <property type="project" value="TreeGrafter"/>
</dbReference>
<name>A0A0L0G301_9EUKA</name>
<evidence type="ECO:0000313" key="10">
    <source>
        <dbReference type="Proteomes" id="UP000054560"/>
    </source>
</evidence>
<evidence type="ECO:0000256" key="4">
    <source>
        <dbReference type="ARBA" id="ARBA00022692"/>
    </source>
</evidence>
<dbReference type="GO" id="GO:0033179">
    <property type="term" value="C:proton-transporting V-type ATPase, V0 domain"/>
    <property type="evidence" value="ECO:0007669"/>
    <property type="project" value="InterPro"/>
</dbReference>
<proteinExistence type="inferred from homology"/>
<evidence type="ECO:0000256" key="2">
    <source>
        <dbReference type="ARBA" id="ARBA00009904"/>
    </source>
</evidence>
<evidence type="ECO:0000256" key="3">
    <source>
        <dbReference type="ARBA" id="ARBA00022448"/>
    </source>
</evidence>
<dbReference type="GO" id="GO:0046961">
    <property type="term" value="F:proton-transporting ATPase activity, rotational mechanism"/>
    <property type="evidence" value="ECO:0007669"/>
    <property type="project" value="InterPro"/>
</dbReference>
<keyword evidence="7" id="KW-0472">Membrane</keyword>
<evidence type="ECO:0000256" key="5">
    <source>
        <dbReference type="ARBA" id="ARBA00022989"/>
    </source>
</evidence>
<reference evidence="9 10" key="1">
    <citation type="submission" date="2011-02" db="EMBL/GenBank/DDBJ databases">
        <title>The Genome Sequence of Sphaeroforma arctica JP610.</title>
        <authorList>
            <consortium name="The Broad Institute Genome Sequencing Platform"/>
            <person name="Russ C."/>
            <person name="Cuomo C."/>
            <person name="Young S.K."/>
            <person name="Zeng Q."/>
            <person name="Gargeya S."/>
            <person name="Alvarado L."/>
            <person name="Berlin A."/>
            <person name="Chapman S.B."/>
            <person name="Chen Z."/>
            <person name="Freedman E."/>
            <person name="Gellesch M."/>
            <person name="Goldberg J."/>
            <person name="Griggs A."/>
            <person name="Gujja S."/>
            <person name="Heilman E."/>
            <person name="Heiman D."/>
            <person name="Howarth C."/>
            <person name="Mehta T."/>
            <person name="Neiman D."/>
            <person name="Pearson M."/>
            <person name="Roberts A."/>
            <person name="Saif S."/>
            <person name="Shea T."/>
            <person name="Shenoy N."/>
            <person name="Sisk P."/>
            <person name="Stolte C."/>
            <person name="Sykes S."/>
            <person name="White J."/>
            <person name="Yandava C."/>
            <person name="Burger G."/>
            <person name="Gray M.W."/>
            <person name="Holland P.W.H."/>
            <person name="King N."/>
            <person name="Lang F.B.F."/>
            <person name="Roger A.J."/>
            <person name="Ruiz-Trillo I."/>
            <person name="Haas B."/>
            <person name="Nusbaum C."/>
            <person name="Birren B."/>
        </authorList>
    </citation>
    <scope>NUCLEOTIDE SEQUENCE [LARGE SCALE GENOMIC DNA]</scope>
    <source>
        <strain evidence="9 10">JP610</strain>
    </source>
</reference>
<keyword evidence="5" id="KW-1133">Transmembrane helix</keyword>
<accession>A0A0L0G301</accession>
<keyword evidence="8" id="KW-0375">Hydrogen ion transport</keyword>
<keyword evidence="4" id="KW-0812">Transmembrane</keyword>
<protein>
    <recommendedName>
        <fullName evidence="8">V-type proton ATPase subunit a</fullName>
    </recommendedName>
</protein>
<dbReference type="GO" id="GO:0016471">
    <property type="term" value="C:vacuolar proton-transporting V-type ATPase complex"/>
    <property type="evidence" value="ECO:0007669"/>
    <property type="project" value="TreeGrafter"/>
</dbReference>
<comment type="function">
    <text evidence="8">Essential component of the vacuolar proton pump (V-ATPase), a multimeric enzyme that catalyzes the translocation of protons across the membranes. Required for assembly and activity of the V-ATPase.</text>
</comment>
<dbReference type="OrthoDB" id="10264220at2759"/>
<dbReference type="GeneID" id="25905044"/>
<dbReference type="eggNOG" id="KOG2189">
    <property type="taxonomic scope" value="Eukaryota"/>
</dbReference>
<dbReference type="InterPro" id="IPR002490">
    <property type="entry name" value="V-ATPase_116kDa_su"/>
</dbReference>
<evidence type="ECO:0000313" key="9">
    <source>
        <dbReference type="EMBL" id="KNC83201.1"/>
    </source>
</evidence>
<organism evidence="9 10">
    <name type="scientific">Sphaeroforma arctica JP610</name>
    <dbReference type="NCBI Taxonomy" id="667725"/>
    <lineage>
        <taxon>Eukaryota</taxon>
        <taxon>Ichthyosporea</taxon>
        <taxon>Ichthyophonida</taxon>
        <taxon>Sphaeroforma</taxon>
    </lineage>
</organism>
<dbReference type="STRING" id="667725.A0A0L0G301"/>
<dbReference type="RefSeq" id="XP_014157103.1">
    <property type="nucleotide sequence ID" value="XM_014301628.1"/>
</dbReference>
<dbReference type="EMBL" id="KQ241855">
    <property type="protein sequence ID" value="KNC83201.1"/>
    <property type="molecule type" value="Genomic_DNA"/>
</dbReference>
<gene>
    <name evidence="9" type="ORF">SARC_04540</name>
</gene>
<sequence>MSGSKIFRSQPMALCQVIIPSEVAYEALGELGELGLAMFNDLNTNMNTFSRTYVKEIRELDDIDRQLRYISKQVEDVKIVESVDRDLLTVNAHEKVCWE</sequence>
<comment type="subcellular location">
    <subcellularLocation>
        <location evidence="1">Membrane</location>
        <topology evidence="1">Multi-pass membrane protein</topology>
    </subcellularLocation>
</comment>
<evidence type="ECO:0000256" key="6">
    <source>
        <dbReference type="ARBA" id="ARBA00023065"/>
    </source>
</evidence>
<evidence type="ECO:0000256" key="8">
    <source>
        <dbReference type="RuleBase" id="RU361189"/>
    </source>
</evidence>
<evidence type="ECO:0000256" key="7">
    <source>
        <dbReference type="ARBA" id="ARBA00023136"/>
    </source>
</evidence>
<evidence type="ECO:0000256" key="1">
    <source>
        <dbReference type="ARBA" id="ARBA00004141"/>
    </source>
</evidence>